<dbReference type="EMBL" id="LAZR01016270">
    <property type="protein sequence ID" value="KKM05220.1"/>
    <property type="molecule type" value="Genomic_DNA"/>
</dbReference>
<proteinExistence type="predicted"/>
<feature type="compositionally biased region" description="Basic residues" evidence="1">
    <location>
        <begin position="1"/>
        <end position="21"/>
    </location>
</feature>
<name>A0A0F9H2E6_9ZZZZ</name>
<sequence length="368" mass="43404">MQKKSTIKKRKKKSKKKKPHGGKTILKSKKDLPELIEPKKKNNTVNETENDNSMKQNGQTASQVITSKEIKKESIAKLKNDSQPKAKKLYKIQEKELPLIKELSKKKKQLKYIDKWTLSHNREILCEDYVLNNELPKIKRKERKILKEISLNVKSIPDLIVKSNLDKKYNREIISKLMRIGIKRRENNIFSKEKEDFIEDSEKIKHPEKIEVNEDGKGDGIESELPLFDNILKSKGSRFPCDIDSEYPYVIFIPTSKKDKYIDMLWLILREIFRKLTEKGKPISKKHDKKEILEEELEAECNIELIQEKGNDFIINFPSKEKRFYYSKEKLEKVDIELLKNRLKELISQGFGFIIFNISKDLIENIKK</sequence>
<comment type="caution">
    <text evidence="2">The sequence shown here is derived from an EMBL/GenBank/DDBJ whole genome shotgun (WGS) entry which is preliminary data.</text>
</comment>
<evidence type="ECO:0000256" key="1">
    <source>
        <dbReference type="SAM" id="MobiDB-lite"/>
    </source>
</evidence>
<evidence type="ECO:0000313" key="2">
    <source>
        <dbReference type="EMBL" id="KKM05220.1"/>
    </source>
</evidence>
<protein>
    <submittedName>
        <fullName evidence="2">Uncharacterized protein</fullName>
    </submittedName>
</protein>
<gene>
    <name evidence="2" type="ORF">LCGC14_1756310</name>
</gene>
<accession>A0A0F9H2E6</accession>
<feature type="region of interest" description="Disordered" evidence="1">
    <location>
        <begin position="1"/>
        <end position="66"/>
    </location>
</feature>
<feature type="compositionally biased region" description="Basic and acidic residues" evidence="1">
    <location>
        <begin position="28"/>
        <end position="40"/>
    </location>
</feature>
<reference evidence="2" key="1">
    <citation type="journal article" date="2015" name="Nature">
        <title>Complex archaea that bridge the gap between prokaryotes and eukaryotes.</title>
        <authorList>
            <person name="Spang A."/>
            <person name="Saw J.H."/>
            <person name="Jorgensen S.L."/>
            <person name="Zaremba-Niedzwiedzka K."/>
            <person name="Martijn J."/>
            <person name="Lind A.E."/>
            <person name="van Eijk R."/>
            <person name="Schleper C."/>
            <person name="Guy L."/>
            <person name="Ettema T.J."/>
        </authorList>
    </citation>
    <scope>NUCLEOTIDE SEQUENCE</scope>
</reference>
<organism evidence="2">
    <name type="scientific">marine sediment metagenome</name>
    <dbReference type="NCBI Taxonomy" id="412755"/>
    <lineage>
        <taxon>unclassified sequences</taxon>
        <taxon>metagenomes</taxon>
        <taxon>ecological metagenomes</taxon>
    </lineage>
</organism>
<dbReference type="AlphaFoldDB" id="A0A0F9H2E6"/>
<feature type="compositionally biased region" description="Polar residues" evidence="1">
    <location>
        <begin position="53"/>
        <end position="66"/>
    </location>
</feature>